<evidence type="ECO:0000313" key="2">
    <source>
        <dbReference type="EMBL" id="RVX72821.1"/>
    </source>
</evidence>
<dbReference type="Pfam" id="PF00724">
    <property type="entry name" value="Oxidored_FMN"/>
    <property type="match status" value="1"/>
</dbReference>
<dbReference type="SUPFAM" id="SSF51395">
    <property type="entry name" value="FMN-linked oxidoreductases"/>
    <property type="match status" value="1"/>
</dbReference>
<dbReference type="PANTHER" id="PTHR22893:SF91">
    <property type="entry name" value="NADPH DEHYDROGENASE 2-RELATED"/>
    <property type="match status" value="1"/>
</dbReference>
<dbReference type="PANTHER" id="PTHR22893">
    <property type="entry name" value="NADH OXIDOREDUCTASE-RELATED"/>
    <property type="match status" value="1"/>
</dbReference>
<dbReference type="VEuPathDB" id="FungiDB:PV10_04093"/>
<dbReference type="Gene3D" id="3.20.20.70">
    <property type="entry name" value="Aldolase class I"/>
    <property type="match status" value="1"/>
</dbReference>
<evidence type="ECO:0000313" key="3">
    <source>
        <dbReference type="Proteomes" id="UP000288859"/>
    </source>
</evidence>
<dbReference type="Proteomes" id="UP000288859">
    <property type="component" value="Unassembled WGS sequence"/>
</dbReference>
<gene>
    <name evidence="2" type="ORF">B0A52_03174</name>
</gene>
<dbReference type="InterPro" id="IPR013785">
    <property type="entry name" value="Aldolase_TIM"/>
</dbReference>
<comment type="caution">
    <text evidence="2">The sequence shown here is derived from an EMBL/GenBank/DDBJ whole genome shotgun (WGS) entry which is preliminary data.</text>
</comment>
<dbReference type="InterPro" id="IPR045247">
    <property type="entry name" value="Oye-like"/>
</dbReference>
<protein>
    <recommendedName>
        <fullName evidence="1">NADH:flavin oxidoreductase/NADH oxidase N-terminal domain-containing protein</fullName>
    </recommendedName>
</protein>
<dbReference type="CDD" id="cd02933">
    <property type="entry name" value="OYE_like_FMN"/>
    <property type="match status" value="1"/>
</dbReference>
<proteinExistence type="predicted"/>
<dbReference type="AlphaFoldDB" id="A0A438NAL8"/>
<dbReference type="EMBL" id="NAJM01000010">
    <property type="protein sequence ID" value="RVX72821.1"/>
    <property type="molecule type" value="Genomic_DNA"/>
</dbReference>
<name>A0A438NAL8_EXOME</name>
<dbReference type="GO" id="GO:0003959">
    <property type="term" value="F:NADPH dehydrogenase activity"/>
    <property type="evidence" value="ECO:0007669"/>
    <property type="project" value="TreeGrafter"/>
</dbReference>
<organism evidence="2 3">
    <name type="scientific">Exophiala mesophila</name>
    <name type="common">Black yeast-like fungus</name>
    <dbReference type="NCBI Taxonomy" id="212818"/>
    <lineage>
        <taxon>Eukaryota</taxon>
        <taxon>Fungi</taxon>
        <taxon>Dikarya</taxon>
        <taxon>Ascomycota</taxon>
        <taxon>Pezizomycotina</taxon>
        <taxon>Eurotiomycetes</taxon>
        <taxon>Chaetothyriomycetidae</taxon>
        <taxon>Chaetothyriales</taxon>
        <taxon>Herpotrichiellaceae</taxon>
        <taxon>Exophiala</taxon>
    </lineage>
</organism>
<sequence length="383" mass="42160">MREPIMTPPQWQDSKLFKSLQIGQMKLAHRVVMAPMTRFRADDAYVPLPFATTYYTQRASVSGTLIITEGTLVSENAGGYTNVPGIWSETQIEEWRKITKAVHDQGSYIILQLWSLGRTADPTVASRIGIKFASSSAQAITPGATPVPAELTRAEIQGLVQDHANAARNAVMKAGFDGVEIHGANGYLIDQFTQDVCNTRTDEYGGSVENRSRFALEVAAAVVAAVGADKVGIRLSPYSTFQGMGMKNPRPQFTHLLQGLRQLKLAFIHLVESRVSGNADVEEGENLDFAIDAWADTSPVIIAGGFRAETARKAVDEQYPARDILIAFGRTFTSNPDLPFRIRKGIDVVPYDRDTFYSPGLEKGYINYPFCPEFEGESRVLET</sequence>
<reference evidence="2 3" key="1">
    <citation type="submission" date="2017-03" db="EMBL/GenBank/DDBJ databases">
        <title>Genomes of endolithic fungi from Antarctica.</title>
        <authorList>
            <person name="Coleine C."/>
            <person name="Masonjones S."/>
            <person name="Stajich J.E."/>
        </authorList>
    </citation>
    <scope>NUCLEOTIDE SEQUENCE [LARGE SCALE GENOMIC DNA]</scope>
    <source>
        <strain evidence="2 3">CCFEE 6314</strain>
    </source>
</reference>
<dbReference type="InterPro" id="IPR001155">
    <property type="entry name" value="OxRdtase_FMN_N"/>
</dbReference>
<dbReference type="GO" id="GO:0010181">
    <property type="term" value="F:FMN binding"/>
    <property type="evidence" value="ECO:0007669"/>
    <property type="project" value="InterPro"/>
</dbReference>
<dbReference type="OrthoDB" id="276546at2759"/>
<feature type="domain" description="NADH:flavin oxidoreductase/NADH oxidase N-terminal" evidence="1">
    <location>
        <begin position="15"/>
        <end position="346"/>
    </location>
</feature>
<dbReference type="FunFam" id="3.20.20.70:FF:000138">
    <property type="entry name" value="NADPH dehydrogenase 1"/>
    <property type="match status" value="1"/>
</dbReference>
<accession>A0A438NAL8</accession>
<evidence type="ECO:0000259" key="1">
    <source>
        <dbReference type="Pfam" id="PF00724"/>
    </source>
</evidence>